<keyword evidence="2" id="KW-1185">Reference proteome</keyword>
<name>A0A2R6QGJ7_ACTCC</name>
<dbReference type="Proteomes" id="UP000241394">
    <property type="component" value="Chromosome LG16"/>
</dbReference>
<gene>
    <name evidence="1" type="ORF">CEY00_Acc18088</name>
</gene>
<proteinExistence type="predicted"/>
<dbReference type="STRING" id="1590841.A0A2R6QGJ7"/>
<evidence type="ECO:0000313" key="2">
    <source>
        <dbReference type="Proteomes" id="UP000241394"/>
    </source>
</evidence>
<dbReference type="FunCoup" id="A0A2R6QGJ7">
    <property type="interactions" value="624"/>
</dbReference>
<reference evidence="2" key="2">
    <citation type="journal article" date="2018" name="BMC Genomics">
        <title>A manually annotated Actinidia chinensis var. chinensis (kiwifruit) genome highlights the challenges associated with draft genomes and gene prediction in plants.</title>
        <authorList>
            <person name="Pilkington S.M."/>
            <person name="Crowhurst R."/>
            <person name="Hilario E."/>
            <person name="Nardozza S."/>
            <person name="Fraser L."/>
            <person name="Peng Y."/>
            <person name="Gunaseelan K."/>
            <person name="Simpson R."/>
            <person name="Tahir J."/>
            <person name="Deroles S.C."/>
            <person name="Templeton K."/>
            <person name="Luo Z."/>
            <person name="Davy M."/>
            <person name="Cheng C."/>
            <person name="McNeilage M."/>
            <person name="Scaglione D."/>
            <person name="Liu Y."/>
            <person name="Zhang Q."/>
            <person name="Datson P."/>
            <person name="De Silva N."/>
            <person name="Gardiner S.E."/>
            <person name="Bassett H."/>
            <person name="Chagne D."/>
            <person name="McCallum J."/>
            <person name="Dzierzon H."/>
            <person name="Deng C."/>
            <person name="Wang Y.Y."/>
            <person name="Barron L."/>
            <person name="Manako K."/>
            <person name="Bowen J."/>
            <person name="Foster T.M."/>
            <person name="Erridge Z.A."/>
            <person name="Tiffin H."/>
            <person name="Waite C.N."/>
            <person name="Davies K.M."/>
            <person name="Grierson E.P."/>
            <person name="Laing W.A."/>
            <person name="Kirk R."/>
            <person name="Chen X."/>
            <person name="Wood M."/>
            <person name="Montefiori M."/>
            <person name="Brummell D.A."/>
            <person name="Schwinn K.E."/>
            <person name="Catanach A."/>
            <person name="Fullerton C."/>
            <person name="Li D."/>
            <person name="Meiyalaghan S."/>
            <person name="Nieuwenhuizen N."/>
            <person name="Read N."/>
            <person name="Prakash R."/>
            <person name="Hunter D."/>
            <person name="Zhang H."/>
            <person name="McKenzie M."/>
            <person name="Knabel M."/>
            <person name="Harris A."/>
            <person name="Allan A.C."/>
            <person name="Gleave A."/>
            <person name="Chen A."/>
            <person name="Janssen B.J."/>
            <person name="Plunkett B."/>
            <person name="Ampomah-Dwamena C."/>
            <person name="Voogd C."/>
            <person name="Leif D."/>
            <person name="Lafferty D."/>
            <person name="Souleyre E.J.F."/>
            <person name="Varkonyi-Gasic E."/>
            <person name="Gambi F."/>
            <person name="Hanley J."/>
            <person name="Yao J.L."/>
            <person name="Cheung J."/>
            <person name="David K.M."/>
            <person name="Warren B."/>
            <person name="Marsh K."/>
            <person name="Snowden K.C."/>
            <person name="Lin-Wang K."/>
            <person name="Brian L."/>
            <person name="Martinez-Sanchez M."/>
            <person name="Wang M."/>
            <person name="Ileperuma N."/>
            <person name="Macnee N."/>
            <person name="Campin R."/>
            <person name="McAtee P."/>
            <person name="Drummond R.S.M."/>
            <person name="Espley R.V."/>
            <person name="Ireland H.S."/>
            <person name="Wu R."/>
            <person name="Atkinson R.G."/>
            <person name="Karunairetnam S."/>
            <person name="Bulley S."/>
            <person name="Chunkath S."/>
            <person name="Hanley Z."/>
            <person name="Storey R."/>
            <person name="Thrimawithana A.H."/>
            <person name="Thomson S."/>
            <person name="David C."/>
            <person name="Testolin R."/>
            <person name="Huang H."/>
            <person name="Hellens R.P."/>
            <person name="Schaffer R.J."/>
        </authorList>
    </citation>
    <scope>NUCLEOTIDE SEQUENCE [LARGE SCALE GENOMIC DNA]</scope>
    <source>
        <strain evidence="2">cv. Red5</strain>
    </source>
</reference>
<evidence type="ECO:0000313" key="1">
    <source>
        <dbReference type="EMBL" id="PSS07735.1"/>
    </source>
</evidence>
<accession>A0A2R6QGJ7</accession>
<comment type="caution">
    <text evidence="1">The sequence shown here is derived from an EMBL/GenBank/DDBJ whole genome shotgun (WGS) entry which is preliminary data.</text>
</comment>
<dbReference type="GO" id="GO:0016853">
    <property type="term" value="F:isomerase activity"/>
    <property type="evidence" value="ECO:0007669"/>
    <property type="project" value="UniProtKB-KW"/>
</dbReference>
<dbReference type="EMBL" id="NKQK01000016">
    <property type="protein sequence ID" value="PSS07735.1"/>
    <property type="molecule type" value="Genomic_DNA"/>
</dbReference>
<protein>
    <submittedName>
        <fullName evidence="1">Methylthioribose-1-phosphate isomerase</fullName>
    </submittedName>
</protein>
<feature type="non-terminal residue" evidence="1">
    <location>
        <position position="156"/>
    </location>
</feature>
<organism evidence="1 2">
    <name type="scientific">Actinidia chinensis var. chinensis</name>
    <name type="common">Chinese soft-hair kiwi</name>
    <dbReference type="NCBI Taxonomy" id="1590841"/>
    <lineage>
        <taxon>Eukaryota</taxon>
        <taxon>Viridiplantae</taxon>
        <taxon>Streptophyta</taxon>
        <taxon>Embryophyta</taxon>
        <taxon>Tracheophyta</taxon>
        <taxon>Spermatophyta</taxon>
        <taxon>Magnoliopsida</taxon>
        <taxon>eudicotyledons</taxon>
        <taxon>Gunneridae</taxon>
        <taxon>Pentapetalae</taxon>
        <taxon>asterids</taxon>
        <taxon>Ericales</taxon>
        <taxon>Actinidiaceae</taxon>
        <taxon>Actinidia</taxon>
    </lineage>
</organism>
<dbReference type="InParanoid" id="A0A2R6QGJ7"/>
<keyword evidence="1" id="KW-0413">Isomerase</keyword>
<dbReference type="PANTHER" id="PTHR34665">
    <property type="entry name" value="DUF3741 DOMAIN-CONTAINING PROTEIN"/>
    <property type="match status" value="1"/>
</dbReference>
<dbReference type="AlphaFoldDB" id="A0A2R6QGJ7"/>
<dbReference type="PANTHER" id="PTHR34665:SF1">
    <property type="entry name" value="OS02G0595200 PROTEIN"/>
    <property type="match status" value="1"/>
</dbReference>
<dbReference type="OMA" id="TDEFHAR"/>
<sequence>MAITKPLSKKNKTMKKKLELEDHDDHDLEILKAVAQAWHSHSGSSRTANEFDALRLNFKSQPTRFKLEATNKAPAKKDTPRRAHWDFGLSLWDSFEIVSVSKRLEAGLVLEHQFPELDDLSLRIKKRGTESDNSLRNLFNRLSSRRYNEAEIPRHE</sequence>
<reference evidence="1 2" key="1">
    <citation type="submission" date="2017-07" db="EMBL/GenBank/DDBJ databases">
        <title>An improved, manually edited Actinidia chinensis var. chinensis (kiwifruit) genome highlights the challenges associated with draft genomes and gene prediction in plants.</title>
        <authorList>
            <person name="Pilkington S."/>
            <person name="Crowhurst R."/>
            <person name="Hilario E."/>
            <person name="Nardozza S."/>
            <person name="Fraser L."/>
            <person name="Peng Y."/>
            <person name="Gunaseelan K."/>
            <person name="Simpson R."/>
            <person name="Tahir J."/>
            <person name="Deroles S."/>
            <person name="Templeton K."/>
            <person name="Luo Z."/>
            <person name="Davy M."/>
            <person name="Cheng C."/>
            <person name="Mcneilage M."/>
            <person name="Scaglione D."/>
            <person name="Liu Y."/>
            <person name="Zhang Q."/>
            <person name="Datson P."/>
            <person name="De Silva N."/>
            <person name="Gardiner S."/>
            <person name="Bassett H."/>
            <person name="Chagne D."/>
            <person name="Mccallum J."/>
            <person name="Dzierzon H."/>
            <person name="Deng C."/>
            <person name="Wang Y.-Y."/>
            <person name="Barron N."/>
            <person name="Manako K."/>
            <person name="Bowen J."/>
            <person name="Foster T."/>
            <person name="Erridge Z."/>
            <person name="Tiffin H."/>
            <person name="Waite C."/>
            <person name="Davies K."/>
            <person name="Grierson E."/>
            <person name="Laing W."/>
            <person name="Kirk R."/>
            <person name="Chen X."/>
            <person name="Wood M."/>
            <person name="Montefiori M."/>
            <person name="Brummell D."/>
            <person name="Schwinn K."/>
            <person name="Catanach A."/>
            <person name="Fullerton C."/>
            <person name="Li D."/>
            <person name="Meiyalaghan S."/>
            <person name="Nieuwenhuizen N."/>
            <person name="Read N."/>
            <person name="Prakash R."/>
            <person name="Hunter D."/>
            <person name="Zhang H."/>
            <person name="Mckenzie M."/>
            <person name="Knabel M."/>
            <person name="Harris A."/>
            <person name="Allan A."/>
            <person name="Chen A."/>
            <person name="Janssen B."/>
            <person name="Plunkett B."/>
            <person name="Dwamena C."/>
            <person name="Voogd C."/>
            <person name="Leif D."/>
            <person name="Lafferty D."/>
            <person name="Souleyre E."/>
            <person name="Varkonyi-Gasic E."/>
            <person name="Gambi F."/>
            <person name="Hanley J."/>
            <person name="Yao J.-L."/>
            <person name="Cheung J."/>
            <person name="David K."/>
            <person name="Warren B."/>
            <person name="Marsh K."/>
            <person name="Snowden K."/>
            <person name="Lin-Wang K."/>
            <person name="Brian L."/>
            <person name="Martinez-Sanchez M."/>
            <person name="Wang M."/>
            <person name="Ileperuma N."/>
            <person name="Macnee N."/>
            <person name="Campin R."/>
            <person name="Mcatee P."/>
            <person name="Drummond R."/>
            <person name="Espley R."/>
            <person name="Ireland H."/>
            <person name="Wu R."/>
            <person name="Atkinson R."/>
            <person name="Karunairetnam S."/>
            <person name="Bulley S."/>
            <person name="Chunkath S."/>
            <person name="Hanley Z."/>
            <person name="Storey R."/>
            <person name="Thrimawithana A."/>
            <person name="Thomson S."/>
            <person name="David C."/>
            <person name="Testolin R."/>
        </authorList>
    </citation>
    <scope>NUCLEOTIDE SEQUENCE [LARGE SCALE GENOMIC DNA]</scope>
    <source>
        <strain evidence="2">cv. Red5</strain>
        <tissue evidence="1">Young leaf</tissue>
    </source>
</reference>
<dbReference type="Gramene" id="PSS07735">
    <property type="protein sequence ID" value="PSS07735"/>
    <property type="gene ID" value="CEY00_Acc18088"/>
</dbReference>
<dbReference type="OrthoDB" id="1921290at2759"/>